<dbReference type="HOGENOM" id="CLU_2854443_0_0_1"/>
<dbReference type="VEuPathDB" id="FungiDB:HpaG806348"/>
<sequence length="65" mass="6562">MTATTATVDSILLKLTAADSSESVSLSLAGSIPTEAVSSSDELVASQAFKKSPSSIPPGLRVALR</sequence>
<keyword evidence="2" id="KW-1185">Reference proteome</keyword>
<name>M4BIX1_HYAAE</name>
<reference evidence="2" key="1">
    <citation type="journal article" date="2010" name="Science">
        <title>Signatures of adaptation to obligate biotrophy in the Hyaloperonospora arabidopsidis genome.</title>
        <authorList>
            <person name="Baxter L."/>
            <person name="Tripathy S."/>
            <person name="Ishaque N."/>
            <person name="Boot N."/>
            <person name="Cabral A."/>
            <person name="Kemen E."/>
            <person name="Thines M."/>
            <person name="Ah-Fong A."/>
            <person name="Anderson R."/>
            <person name="Badejoko W."/>
            <person name="Bittner-Eddy P."/>
            <person name="Boore J.L."/>
            <person name="Chibucos M.C."/>
            <person name="Coates M."/>
            <person name="Dehal P."/>
            <person name="Delehaunty K."/>
            <person name="Dong S."/>
            <person name="Downton P."/>
            <person name="Dumas B."/>
            <person name="Fabro G."/>
            <person name="Fronick C."/>
            <person name="Fuerstenberg S.I."/>
            <person name="Fulton L."/>
            <person name="Gaulin E."/>
            <person name="Govers F."/>
            <person name="Hughes L."/>
            <person name="Humphray S."/>
            <person name="Jiang R.H."/>
            <person name="Judelson H."/>
            <person name="Kamoun S."/>
            <person name="Kyung K."/>
            <person name="Meijer H."/>
            <person name="Minx P."/>
            <person name="Morris P."/>
            <person name="Nelson J."/>
            <person name="Phuntumart V."/>
            <person name="Qutob D."/>
            <person name="Rehmany A."/>
            <person name="Rougon-Cardoso A."/>
            <person name="Ryden P."/>
            <person name="Torto-Alalibo T."/>
            <person name="Studholme D."/>
            <person name="Wang Y."/>
            <person name="Win J."/>
            <person name="Wood J."/>
            <person name="Clifton S.W."/>
            <person name="Rogers J."/>
            <person name="Van den Ackerveken G."/>
            <person name="Jones J.D."/>
            <person name="McDowell J.M."/>
            <person name="Beynon J."/>
            <person name="Tyler B.M."/>
        </authorList>
    </citation>
    <scope>NUCLEOTIDE SEQUENCE [LARGE SCALE GENOMIC DNA]</scope>
    <source>
        <strain evidence="2">Emoy2</strain>
    </source>
</reference>
<dbReference type="Proteomes" id="UP000011713">
    <property type="component" value="Unassembled WGS sequence"/>
</dbReference>
<dbReference type="EnsemblProtists" id="HpaT806348">
    <property type="protein sequence ID" value="HpaP806348"/>
    <property type="gene ID" value="HpaG806348"/>
</dbReference>
<accession>M4BIX1</accession>
<evidence type="ECO:0000313" key="1">
    <source>
        <dbReference type="EnsemblProtists" id="HpaP806348"/>
    </source>
</evidence>
<dbReference type="AlphaFoldDB" id="M4BIX1"/>
<organism evidence="1 2">
    <name type="scientific">Hyaloperonospora arabidopsidis (strain Emoy2)</name>
    <name type="common">Downy mildew agent</name>
    <name type="synonym">Peronospora arabidopsidis</name>
    <dbReference type="NCBI Taxonomy" id="559515"/>
    <lineage>
        <taxon>Eukaryota</taxon>
        <taxon>Sar</taxon>
        <taxon>Stramenopiles</taxon>
        <taxon>Oomycota</taxon>
        <taxon>Peronosporomycetes</taxon>
        <taxon>Peronosporales</taxon>
        <taxon>Peronosporaceae</taxon>
        <taxon>Hyaloperonospora</taxon>
    </lineage>
</organism>
<evidence type="ECO:0000313" key="2">
    <source>
        <dbReference type="Proteomes" id="UP000011713"/>
    </source>
</evidence>
<dbReference type="InParanoid" id="M4BIX1"/>
<dbReference type="EMBL" id="JH598306">
    <property type="status" value="NOT_ANNOTATED_CDS"/>
    <property type="molecule type" value="Genomic_DNA"/>
</dbReference>
<protein>
    <submittedName>
        <fullName evidence="1">Uncharacterized protein</fullName>
    </submittedName>
</protein>
<reference evidence="1" key="2">
    <citation type="submission" date="2015-06" db="UniProtKB">
        <authorList>
            <consortium name="EnsemblProtists"/>
        </authorList>
    </citation>
    <scope>IDENTIFICATION</scope>
    <source>
        <strain evidence="1">Emoy2</strain>
    </source>
</reference>
<proteinExistence type="predicted"/>